<feature type="compositionally biased region" description="Basic residues" evidence="3">
    <location>
        <begin position="1134"/>
        <end position="1143"/>
    </location>
</feature>
<dbReference type="InterPro" id="IPR001194">
    <property type="entry name" value="cDENN_dom"/>
</dbReference>
<evidence type="ECO:0000259" key="5">
    <source>
        <dbReference type="PROSITE" id="PS50211"/>
    </source>
</evidence>
<evidence type="ECO:0000313" key="6">
    <source>
        <dbReference type="EMBL" id="KAK5950386.1"/>
    </source>
</evidence>
<dbReference type="SMART" id="SM00799">
    <property type="entry name" value="DENN"/>
    <property type="match status" value="1"/>
</dbReference>
<dbReference type="SUPFAM" id="SSF57889">
    <property type="entry name" value="Cysteine-rich domain"/>
    <property type="match status" value="1"/>
</dbReference>
<feature type="compositionally biased region" description="Polar residues" evidence="3">
    <location>
        <begin position="772"/>
        <end position="782"/>
    </location>
</feature>
<gene>
    <name evidence="6" type="ORF">OHC33_008605</name>
</gene>
<organism evidence="6 7">
    <name type="scientific">Knufia fluminis</name>
    <dbReference type="NCBI Taxonomy" id="191047"/>
    <lineage>
        <taxon>Eukaryota</taxon>
        <taxon>Fungi</taxon>
        <taxon>Dikarya</taxon>
        <taxon>Ascomycota</taxon>
        <taxon>Pezizomycotina</taxon>
        <taxon>Eurotiomycetes</taxon>
        <taxon>Chaetothyriomycetidae</taxon>
        <taxon>Chaetothyriales</taxon>
        <taxon>Trichomeriaceae</taxon>
        <taxon>Knufia</taxon>
    </lineage>
</organism>
<feature type="domain" description="UDENN" evidence="5">
    <location>
        <begin position="260"/>
        <end position="1022"/>
    </location>
</feature>
<dbReference type="Gene3D" id="3.40.50.11500">
    <property type="match status" value="1"/>
</dbReference>
<dbReference type="Pfam" id="PF03455">
    <property type="entry name" value="dDENN"/>
    <property type="match status" value="1"/>
</dbReference>
<reference evidence="6 7" key="1">
    <citation type="submission" date="2022-12" db="EMBL/GenBank/DDBJ databases">
        <title>Genomic features and morphological characterization of a novel Knufia sp. strain isolated from spacecraft assembly facility.</title>
        <authorList>
            <person name="Teixeira M."/>
            <person name="Chander A.M."/>
            <person name="Stajich J.E."/>
            <person name="Venkateswaran K."/>
        </authorList>
    </citation>
    <scope>NUCLEOTIDE SEQUENCE [LARGE SCALE GENOMIC DNA]</scope>
    <source>
        <strain evidence="6 7">FJI-L2-BK-P2</strain>
    </source>
</reference>
<dbReference type="SMART" id="SM00109">
    <property type="entry name" value="C1"/>
    <property type="match status" value="1"/>
</dbReference>
<dbReference type="SMART" id="SM00801">
    <property type="entry name" value="dDENN"/>
    <property type="match status" value="1"/>
</dbReference>
<dbReference type="GO" id="GO:0032483">
    <property type="term" value="P:regulation of Rab protein signal transduction"/>
    <property type="evidence" value="ECO:0007669"/>
    <property type="project" value="TreeGrafter"/>
</dbReference>
<evidence type="ECO:0000256" key="2">
    <source>
        <dbReference type="ARBA" id="ARBA00022833"/>
    </source>
</evidence>
<dbReference type="InterPro" id="IPR002219">
    <property type="entry name" value="PKC_DAG/PE"/>
</dbReference>
<sequence>MAPSSSDKNEDFSDRPLADYFWIAGLDGQDLLDAYTNHHEERDSFLSNEAPSNRAVEDTIQEDAAEEERADSCIDSPTVSTKHSRHNSYQRLSRLPSDARSSIQSLDKLTYLPSIRSNATIRRVVSSSRQSLMPSSPGLPNPKEGVQASTALNDADFDDVLKRFASDRDSFYLDLNFKSEAVAPKPSRSIQKPQPRTQRIVAKELEPAPLPNRTLGSVRRHMSFKDMNSTKRQPSIARRLSTKSARRVSSYNSVMPLPQPHQAYPDEHPLKRSFEPVLLDRYPPPSMVEELKRRNQFPDYVPMFAFPNDVHIISSDTRPAAKWHEFFLTASDNSKTPAVCVVVWIPLDRKTADDLEKRCEEWRVAHMTGAERELAGSLGERLAAERAKLSRLLAKLSSAGSGTVTRDELDDEIGVVEEKIALMSDMLKPLRHGAANRIEGLTDGDSGLWVPRAYGIMGRDQSMVAFWKEWLKAIIVPMMDGAVLRVPASSPRVGMWQPLERYVHTICTQALQPMSSKVQVEVVVRELRLYARKEARNELPGSRTTDLYPLFRCLTIPNIVVLFEYLLAESRIILVSTYTSLLKLASNALLSLLWPFEWSGVHIPVLPTRLMEVLEAPVPYICGVVRKNDNLATPQDDGDFVMVDLDKNELHATAHPPQLPKQQRRKLMSLLYLAAPHQQTRGVPTGPPAYTYEAFPNDMFVSEHASIFAPIVPSTELERLASLSSTQFGRYATSSNTNRPLVFNAFVQAKPRSASGMERPRTSSTVRRPSHTAGSDQISPVTATFPPLPGTPQSRKDSGYALQTSLREQRSGYFDTRSKHSPSNLRRKASLPFVKHNATSSQASDIPTFTGSSTYAPSTYAQSTLAASTVMPGMPYQPVRNTETTSWVEGHCMQWRATMTGTTCSICNEKSDDGLFKCIDCPVLAHGRCAPQICLPCPAAFYPDQIRAAFARLFTSLLYNYRRFMLPADAAQRKAGLREKFGVDAWTRSLPPDHAEYMMFFKDTQAFDGFVNERETKSMSTSDSIALFDALMVAKKSRSKGVRSSIAVTLGGRNPFAGRSHSGGVPAEWLSDSSSHVWRVVSTPHSSERAELGAGEKGREYRKVVSRTPAKLEAELFAPPPTPKIPNVVVPQPKGKKSLRHRMNGLSMHAP</sequence>
<feature type="compositionally biased region" description="Low complexity" evidence="3">
    <location>
        <begin position="126"/>
        <end position="136"/>
    </location>
</feature>
<evidence type="ECO:0000259" key="4">
    <source>
        <dbReference type="PROSITE" id="PS50081"/>
    </source>
</evidence>
<keyword evidence="7" id="KW-1185">Reference proteome</keyword>
<keyword evidence="1" id="KW-0479">Metal-binding</keyword>
<feature type="region of interest" description="Disordered" evidence="3">
    <location>
        <begin position="1117"/>
        <end position="1151"/>
    </location>
</feature>
<evidence type="ECO:0000313" key="7">
    <source>
        <dbReference type="Proteomes" id="UP001316803"/>
    </source>
</evidence>
<dbReference type="InterPro" id="IPR043153">
    <property type="entry name" value="DENN_C"/>
</dbReference>
<evidence type="ECO:0000256" key="1">
    <source>
        <dbReference type="ARBA" id="ARBA00022723"/>
    </source>
</evidence>
<dbReference type="AlphaFoldDB" id="A0AAN8EMZ7"/>
<feature type="region of interest" description="Disordered" evidence="3">
    <location>
        <begin position="63"/>
        <end position="97"/>
    </location>
</feature>
<feature type="region of interest" description="Disordered" evidence="3">
    <location>
        <begin position="752"/>
        <end position="827"/>
    </location>
</feature>
<dbReference type="GO" id="GO:0031410">
    <property type="term" value="C:cytoplasmic vesicle"/>
    <property type="evidence" value="ECO:0007669"/>
    <property type="project" value="TreeGrafter"/>
</dbReference>
<dbReference type="EMBL" id="JAKLMC020000027">
    <property type="protein sequence ID" value="KAK5950386.1"/>
    <property type="molecule type" value="Genomic_DNA"/>
</dbReference>
<keyword evidence="2" id="KW-0862">Zinc</keyword>
<proteinExistence type="predicted"/>
<evidence type="ECO:0008006" key="8">
    <source>
        <dbReference type="Google" id="ProtNLM"/>
    </source>
</evidence>
<dbReference type="InterPro" id="IPR005112">
    <property type="entry name" value="dDENN_dom"/>
</dbReference>
<feature type="domain" description="Phorbol-ester/DAG-type" evidence="4">
    <location>
        <begin position="890"/>
        <end position="937"/>
    </location>
</feature>
<dbReference type="InterPro" id="IPR051696">
    <property type="entry name" value="DENN_Domain_GEFs"/>
</dbReference>
<accession>A0AAN8EMZ7</accession>
<dbReference type="Pfam" id="PF03456">
    <property type="entry name" value="uDENN"/>
    <property type="match status" value="1"/>
</dbReference>
<evidence type="ECO:0000256" key="3">
    <source>
        <dbReference type="SAM" id="MobiDB-lite"/>
    </source>
</evidence>
<dbReference type="PROSITE" id="PS50211">
    <property type="entry name" value="DENN"/>
    <property type="match status" value="1"/>
</dbReference>
<dbReference type="InterPro" id="IPR037516">
    <property type="entry name" value="Tripartite_DENN"/>
</dbReference>
<dbReference type="Proteomes" id="UP001316803">
    <property type="component" value="Unassembled WGS sequence"/>
</dbReference>
<dbReference type="SMART" id="SM00800">
    <property type="entry name" value="uDENN"/>
    <property type="match status" value="1"/>
</dbReference>
<dbReference type="PANTHER" id="PTHR12296:SF21">
    <property type="entry name" value="DENN DOMAIN-CONTAINING PROTEIN 3"/>
    <property type="match status" value="1"/>
</dbReference>
<dbReference type="InterPro" id="IPR046349">
    <property type="entry name" value="C1-like_sf"/>
</dbReference>
<name>A0AAN8EMZ7_9EURO</name>
<protein>
    <recommendedName>
        <fullName evidence="8">DENN-domain-containing protein</fullName>
    </recommendedName>
</protein>
<dbReference type="GO" id="GO:0046872">
    <property type="term" value="F:metal ion binding"/>
    <property type="evidence" value="ECO:0007669"/>
    <property type="project" value="UniProtKB-KW"/>
</dbReference>
<dbReference type="PROSITE" id="PS50081">
    <property type="entry name" value="ZF_DAG_PE_2"/>
    <property type="match status" value="1"/>
</dbReference>
<dbReference type="CDD" id="cd00029">
    <property type="entry name" value="C1"/>
    <property type="match status" value="1"/>
</dbReference>
<feature type="region of interest" description="Disordered" evidence="3">
    <location>
        <begin position="126"/>
        <end position="146"/>
    </location>
</feature>
<comment type="caution">
    <text evidence="6">The sequence shown here is derived from an EMBL/GenBank/DDBJ whole genome shotgun (WGS) entry which is preliminary data.</text>
</comment>
<dbReference type="PANTHER" id="PTHR12296">
    <property type="entry name" value="DENN DOMAIN-CONTAINING PROTEIN 4"/>
    <property type="match status" value="1"/>
</dbReference>
<dbReference type="Pfam" id="PF02141">
    <property type="entry name" value="DENN"/>
    <property type="match status" value="1"/>
</dbReference>
<dbReference type="InterPro" id="IPR005113">
    <property type="entry name" value="uDENN_dom"/>
</dbReference>